<accession>A0A0H3ZTT7</accession>
<dbReference type="AlphaFoldDB" id="A0A0H3ZTT7"/>
<dbReference type="EMBL" id="KP795655">
    <property type="protein sequence ID" value="AKN39685.1"/>
    <property type="molecule type" value="Genomic_DNA"/>
</dbReference>
<proteinExistence type="predicted"/>
<name>A0A0H3ZTT7_9VIBR</name>
<dbReference type="InterPro" id="IPR046054">
    <property type="entry name" value="DUF6012"/>
</dbReference>
<sequence length="207" mass="23503">MLIHITPKIYRPLEVGFVGQCSLKRVSIPELDLVLIGGDQLKTGNPWPNKNYFCGGPKSSRKQLFGLLVETRANISELTVTCEWELDYWGESNQMVEHTTKIVVLDEDHDAISTDICYWHGMSAGLGGWERRIPVSMPDAAPMWVNPCMWLFPDKRQVGILESEKSADGVVTRCLQKLEVPTIQRERFRTYGCDRFPGLETAFTVIK</sequence>
<dbReference type="Pfam" id="PF19475">
    <property type="entry name" value="DUF6012"/>
    <property type="match status" value="1"/>
</dbReference>
<reference evidence="1" key="1">
    <citation type="journal article" date="2015" name="MBio">
        <title>Eco-Evolutionary Dynamics of Episomes among Ecologically Cohesive Bacterial Populations.</title>
        <authorList>
            <person name="Xue H."/>
            <person name="Cordero O.X."/>
            <person name="Camas F.M."/>
            <person name="Trimble W."/>
            <person name="Meyer F."/>
            <person name="Guglielmini J."/>
            <person name="Rocha E.P."/>
            <person name="Polz M.F."/>
        </authorList>
    </citation>
    <scope>NUCLEOTIDE SEQUENCE</scope>
    <source>
        <strain evidence="1">1F_97</strain>
    </source>
</reference>
<organism evidence="1">
    <name type="scientific">Vibrio sp. 1F_97</name>
    <dbReference type="NCBI Taxonomy" id="1652827"/>
    <lineage>
        <taxon>Bacteria</taxon>
        <taxon>Pseudomonadati</taxon>
        <taxon>Pseudomonadota</taxon>
        <taxon>Gammaproteobacteria</taxon>
        <taxon>Vibrionales</taxon>
        <taxon>Vibrionaceae</taxon>
        <taxon>Vibrio</taxon>
    </lineage>
</organism>
<evidence type="ECO:0000313" key="1">
    <source>
        <dbReference type="EMBL" id="AKN39685.1"/>
    </source>
</evidence>
<protein>
    <submittedName>
        <fullName evidence="1">Uncharacterized protein</fullName>
    </submittedName>
</protein>